<keyword evidence="8" id="KW-1278">Translocase</keyword>
<dbReference type="InterPro" id="IPR003439">
    <property type="entry name" value="ABC_transporter-like_ATP-bd"/>
</dbReference>
<dbReference type="InterPro" id="IPR050107">
    <property type="entry name" value="ABC_carbohydrate_import_ATPase"/>
</dbReference>
<evidence type="ECO:0000256" key="7">
    <source>
        <dbReference type="ARBA" id="ARBA00022840"/>
    </source>
</evidence>
<dbReference type="CDD" id="cd03215">
    <property type="entry name" value="ABC_Carb_Monos_II"/>
    <property type="match status" value="1"/>
</dbReference>
<dbReference type="AlphaFoldDB" id="A0A2T0TUZ7"/>
<evidence type="ECO:0000259" key="10">
    <source>
        <dbReference type="PROSITE" id="PS50893"/>
    </source>
</evidence>
<comment type="caution">
    <text evidence="11">The sequence shown here is derived from an EMBL/GenBank/DDBJ whole genome shotgun (WGS) entry which is preliminary data.</text>
</comment>
<evidence type="ECO:0000256" key="5">
    <source>
        <dbReference type="ARBA" id="ARBA00022737"/>
    </source>
</evidence>
<dbReference type="PANTHER" id="PTHR43790">
    <property type="entry name" value="CARBOHYDRATE TRANSPORT ATP-BINDING PROTEIN MG119-RELATED"/>
    <property type="match status" value="1"/>
</dbReference>
<dbReference type="RefSeq" id="WP_106294846.1">
    <property type="nucleotide sequence ID" value="NZ_PVTH01000011.1"/>
</dbReference>
<keyword evidence="5" id="KW-0677">Repeat</keyword>
<dbReference type="PANTHER" id="PTHR43790:SF3">
    <property type="entry name" value="D-ALLOSE IMPORT ATP-BINDING PROTEIN ALSA-RELATED"/>
    <property type="match status" value="1"/>
</dbReference>
<proteinExistence type="predicted"/>
<accession>A0A2T0TUZ7</accession>
<evidence type="ECO:0000256" key="3">
    <source>
        <dbReference type="ARBA" id="ARBA00022475"/>
    </source>
</evidence>
<organism evidence="11 12">
    <name type="scientific">Arcticibacter pallidicorallinus</name>
    <dbReference type="NCBI Taxonomy" id="1259464"/>
    <lineage>
        <taxon>Bacteria</taxon>
        <taxon>Pseudomonadati</taxon>
        <taxon>Bacteroidota</taxon>
        <taxon>Sphingobacteriia</taxon>
        <taxon>Sphingobacteriales</taxon>
        <taxon>Sphingobacteriaceae</taxon>
        <taxon>Arcticibacter</taxon>
    </lineage>
</organism>
<dbReference type="InterPro" id="IPR017871">
    <property type="entry name" value="ABC_transporter-like_CS"/>
</dbReference>
<gene>
    <name evidence="11" type="ORF">B0I27_11139</name>
</gene>
<feature type="domain" description="ABC transporter" evidence="10">
    <location>
        <begin position="2"/>
        <end position="237"/>
    </location>
</feature>
<evidence type="ECO:0000256" key="2">
    <source>
        <dbReference type="ARBA" id="ARBA00022448"/>
    </source>
</evidence>
<dbReference type="PROSITE" id="PS50893">
    <property type="entry name" value="ABC_TRANSPORTER_2"/>
    <property type="match status" value="2"/>
</dbReference>
<dbReference type="InterPro" id="IPR027417">
    <property type="entry name" value="P-loop_NTPase"/>
</dbReference>
<keyword evidence="6" id="KW-0547">Nucleotide-binding</keyword>
<evidence type="ECO:0000313" key="11">
    <source>
        <dbReference type="EMBL" id="PRY49483.1"/>
    </source>
</evidence>
<dbReference type="EMBL" id="PVTH01000011">
    <property type="protein sequence ID" value="PRY49483.1"/>
    <property type="molecule type" value="Genomic_DNA"/>
</dbReference>
<dbReference type="GO" id="GO:0005886">
    <property type="term" value="C:plasma membrane"/>
    <property type="evidence" value="ECO:0007669"/>
    <property type="project" value="UniProtKB-SubCell"/>
</dbReference>
<protein>
    <submittedName>
        <fullName evidence="11">Monosaccharide ABC transporter ATP-binding protein (CUT2 family)</fullName>
    </submittedName>
</protein>
<keyword evidence="12" id="KW-1185">Reference proteome</keyword>
<keyword evidence="7 11" id="KW-0067">ATP-binding</keyword>
<keyword evidence="9" id="KW-0472">Membrane</keyword>
<dbReference type="PROSITE" id="PS00211">
    <property type="entry name" value="ABC_TRANSPORTER_1"/>
    <property type="match status" value="1"/>
</dbReference>
<dbReference type="GO" id="GO:0005524">
    <property type="term" value="F:ATP binding"/>
    <property type="evidence" value="ECO:0007669"/>
    <property type="project" value="UniProtKB-KW"/>
</dbReference>
<evidence type="ECO:0000256" key="4">
    <source>
        <dbReference type="ARBA" id="ARBA00022597"/>
    </source>
</evidence>
<evidence type="ECO:0000256" key="8">
    <source>
        <dbReference type="ARBA" id="ARBA00022967"/>
    </source>
</evidence>
<evidence type="ECO:0000313" key="12">
    <source>
        <dbReference type="Proteomes" id="UP000238034"/>
    </source>
</evidence>
<dbReference type="InterPro" id="IPR003593">
    <property type="entry name" value="AAA+_ATPase"/>
</dbReference>
<keyword evidence="4" id="KW-0762">Sugar transport</keyword>
<dbReference type="GO" id="GO:0016887">
    <property type="term" value="F:ATP hydrolysis activity"/>
    <property type="evidence" value="ECO:0007669"/>
    <property type="project" value="InterPro"/>
</dbReference>
<dbReference type="FunFam" id="3.40.50.300:FF:000127">
    <property type="entry name" value="Ribose import ATP-binding protein RbsA"/>
    <property type="match status" value="1"/>
</dbReference>
<keyword evidence="3" id="KW-1003">Cell membrane</keyword>
<evidence type="ECO:0000256" key="1">
    <source>
        <dbReference type="ARBA" id="ARBA00004202"/>
    </source>
</evidence>
<dbReference type="CDD" id="cd03216">
    <property type="entry name" value="ABC_Carb_Monos_I"/>
    <property type="match status" value="1"/>
</dbReference>
<dbReference type="SMART" id="SM00382">
    <property type="entry name" value="AAA"/>
    <property type="match status" value="2"/>
</dbReference>
<dbReference type="OrthoDB" id="1115710at2"/>
<sequence>MLVVENISKHFSGVAALDNINLEIHAGEVTAIVGENGAGKSTLMKILSGVYADYEGRVLLRGKLVTFSSPKHAQECGIAIIHQELNLIPYLSITENIFLGRELTAWGGLDKKAMRLKTLELLKRLKLNLDPDTLVVDLKVGQQQVVEIAKALLTESEVIIMDEPTSAISDNEVKVLFEIINDLRKENKAVVYISHKLDELFKIADRYVVLRDGKLIESGRMKDVQTNDIIRKMVGREVRLVRNRSSKAQNCELLEVEKLYLKNPERSGEYLLNDISFCLNKGEILGVFGLMGAGRTELLEAIFGQHPKYTSGAIRIGGKEYTYSSSIEAIKAGLALVPEDRKKDGLVLGLDVQKNIAITTLKEREVLGLLHMGMETELCEKYRSDLNIKSSSSKQTAGSLSGGNQQKIVIAKWLATHPKILLLDEPTRGIDINAKNEIYKLMLDLTGQGLGIIMVSSELPEILAVSDRVMVLSEGNVTAQIAIEEATEENILKAAIPKSI</sequence>
<evidence type="ECO:0000256" key="9">
    <source>
        <dbReference type="ARBA" id="ARBA00023136"/>
    </source>
</evidence>
<comment type="subcellular location">
    <subcellularLocation>
        <location evidence="1">Cell membrane</location>
        <topology evidence="1">Peripheral membrane protein</topology>
    </subcellularLocation>
</comment>
<dbReference type="Proteomes" id="UP000238034">
    <property type="component" value="Unassembled WGS sequence"/>
</dbReference>
<dbReference type="Pfam" id="PF00005">
    <property type="entry name" value="ABC_tran"/>
    <property type="match status" value="2"/>
</dbReference>
<feature type="domain" description="ABC transporter" evidence="10">
    <location>
        <begin position="254"/>
        <end position="499"/>
    </location>
</feature>
<evidence type="ECO:0000256" key="6">
    <source>
        <dbReference type="ARBA" id="ARBA00022741"/>
    </source>
</evidence>
<name>A0A2T0TUZ7_9SPHI</name>
<dbReference type="SUPFAM" id="SSF52540">
    <property type="entry name" value="P-loop containing nucleoside triphosphate hydrolases"/>
    <property type="match status" value="2"/>
</dbReference>
<reference evidence="11 12" key="1">
    <citation type="submission" date="2018-03" db="EMBL/GenBank/DDBJ databases">
        <title>Genomic Encyclopedia of Type Strains, Phase III (KMG-III): the genomes of soil and plant-associated and newly described type strains.</title>
        <authorList>
            <person name="Whitman W."/>
        </authorList>
    </citation>
    <scope>NUCLEOTIDE SEQUENCE [LARGE SCALE GENOMIC DNA]</scope>
    <source>
        <strain evidence="11 12">CGMCC 1.9313</strain>
    </source>
</reference>
<dbReference type="Gene3D" id="3.40.50.300">
    <property type="entry name" value="P-loop containing nucleotide triphosphate hydrolases"/>
    <property type="match status" value="2"/>
</dbReference>
<keyword evidence="2" id="KW-0813">Transport</keyword>